<keyword evidence="2" id="KW-0067">ATP-binding</keyword>
<dbReference type="AlphaFoldDB" id="A0A2X3F6W0"/>
<dbReference type="InterPro" id="IPR027417">
    <property type="entry name" value="P-loop_NTPase"/>
</dbReference>
<evidence type="ECO:0000259" key="1">
    <source>
        <dbReference type="Pfam" id="PF00005"/>
    </source>
</evidence>
<dbReference type="InterPro" id="IPR051921">
    <property type="entry name" value="ABC_osmolyte_uptake_ATP-bind"/>
</dbReference>
<dbReference type="PANTHER" id="PTHR43869:SF1">
    <property type="entry name" value="GLYCINE BETAINE_PROLINE BETAINE TRANSPORT SYSTEM ATP-BINDING PROTEIN PROV"/>
    <property type="match status" value="1"/>
</dbReference>
<name>A0A2X3F6W0_KLEPN</name>
<keyword evidence="2" id="KW-0547">Nucleotide-binding</keyword>
<organism evidence="2 3">
    <name type="scientific">Klebsiella pneumoniae</name>
    <dbReference type="NCBI Taxonomy" id="573"/>
    <lineage>
        <taxon>Bacteria</taxon>
        <taxon>Pseudomonadati</taxon>
        <taxon>Pseudomonadota</taxon>
        <taxon>Gammaproteobacteria</taxon>
        <taxon>Enterobacterales</taxon>
        <taxon>Enterobacteriaceae</taxon>
        <taxon>Klebsiella/Raoultella group</taxon>
        <taxon>Klebsiella</taxon>
        <taxon>Klebsiella pneumoniae complex</taxon>
    </lineage>
</organism>
<evidence type="ECO:0000313" key="2">
    <source>
        <dbReference type="EMBL" id="SQC42887.1"/>
    </source>
</evidence>
<feature type="domain" description="ABC transporter" evidence="1">
    <location>
        <begin position="2"/>
        <end position="93"/>
    </location>
</feature>
<reference evidence="2 3" key="1">
    <citation type="submission" date="2018-06" db="EMBL/GenBank/DDBJ databases">
        <authorList>
            <consortium name="Pathogen Informatics"/>
            <person name="Doyle S."/>
        </authorList>
    </citation>
    <scope>NUCLEOTIDE SEQUENCE [LARGE SCALE GENOMIC DNA]</scope>
    <source>
        <strain evidence="2 3">NCTC13465</strain>
    </source>
</reference>
<dbReference type="SUPFAM" id="SSF52540">
    <property type="entry name" value="P-loop containing nucleoside triphosphate hydrolases"/>
    <property type="match status" value="1"/>
</dbReference>
<dbReference type="GO" id="GO:0005524">
    <property type="term" value="F:ATP binding"/>
    <property type="evidence" value="ECO:0007669"/>
    <property type="project" value="UniProtKB-KW"/>
</dbReference>
<protein>
    <submittedName>
        <fullName evidence="2">ABC transporter, ATP-binding protein</fullName>
        <ecNumber evidence="2">3.6.3.-</ecNumber>
    </submittedName>
</protein>
<dbReference type="Pfam" id="PF00005">
    <property type="entry name" value="ABC_tran"/>
    <property type="match status" value="1"/>
</dbReference>
<accession>A0A2X3F6W0</accession>
<dbReference type="EC" id="3.6.3.-" evidence="2"/>
<sequence>MQDINLSIERGDIFGIIGYSGAGKSTLLRLINRLETPGEGEVLLNGEPLQDCSGQRLQAIKKDIGMIFQNFNLLNSKTVFHNIAIPLILQGARQGLYPGAGGGTAGVRRSERQNPQLP</sequence>
<dbReference type="InterPro" id="IPR003439">
    <property type="entry name" value="ABC_transporter-like_ATP-bd"/>
</dbReference>
<dbReference type="Gene3D" id="3.40.50.300">
    <property type="entry name" value="P-loop containing nucleotide triphosphate hydrolases"/>
    <property type="match status" value="1"/>
</dbReference>
<dbReference type="GO" id="GO:0016887">
    <property type="term" value="F:ATP hydrolysis activity"/>
    <property type="evidence" value="ECO:0007669"/>
    <property type="project" value="InterPro"/>
</dbReference>
<keyword evidence="2" id="KW-0378">Hydrolase</keyword>
<dbReference type="Proteomes" id="UP000251721">
    <property type="component" value="Unassembled WGS sequence"/>
</dbReference>
<proteinExistence type="predicted"/>
<dbReference type="PANTHER" id="PTHR43869">
    <property type="entry name" value="GLYCINE BETAINE/PROLINE BETAINE TRANSPORT SYSTEM ATP-BINDING PROTEIN PROV"/>
    <property type="match status" value="1"/>
</dbReference>
<evidence type="ECO:0000313" key="3">
    <source>
        <dbReference type="Proteomes" id="UP000251721"/>
    </source>
</evidence>
<dbReference type="EMBL" id="UAWQ01000009">
    <property type="protein sequence ID" value="SQC42887.1"/>
    <property type="molecule type" value="Genomic_DNA"/>
</dbReference>
<gene>
    <name evidence="2" type="primary">metN2_1</name>
    <name evidence="2" type="ORF">NCTC13465_01361</name>
</gene>